<dbReference type="GO" id="GO:0000166">
    <property type="term" value="F:nucleotide binding"/>
    <property type="evidence" value="ECO:0007669"/>
    <property type="project" value="UniProtKB-KW"/>
</dbReference>
<feature type="compositionally biased region" description="Polar residues" evidence="4">
    <location>
        <begin position="1"/>
        <end position="13"/>
    </location>
</feature>
<protein>
    <recommendedName>
        <fullName evidence="3">Molybdopterin synthase sulfur carrier subunit</fullName>
    </recommendedName>
</protein>
<dbReference type="AlphaFoldDB" id="A0A7C4QN64"/>
<dbReference type="InterPro" id="IPR003749">
    <property type="entry name" value="ThiS/MoaD-like"/>
</dbReference>
<evidence type="ECO:0000256" key="2">
    <source>
        <dbReference type="ARBA" id="ARBA00024200"/>
    </source>
</evidence>
<evidence type="ECO:0000313" key="5">
    <source>
        <dbReference type="EMBL" id="HGT39347.1"/>
    </source>
</evidence>
<organism evidence="5">
    <name type="scientific">Schlesneria paludicola</name>
    <dbReference type="NCBI Taxonomy" id="360056"/>
    <lineage>
        <taxon>Bacteria</taxon>
        <taxon>Pseudomonadati</taxon>
        <taxon>Planctomycetota</taxon>
        <taxon>Planctomycetia</taxon>
        <taxon>Planctomycetales</taxon>
        <taxon>Planctomycetaceae</taxon>
        <taxon>Schlesneria</taxon>
    </lineage>
</organism>
<dbReference type="UniPathway" id="UPA00344"/>
<dbReference type="InterPro" id="IPR016155">
    <property type="entry name" value="Mopterin_synth/thiamin_S_b"/>
</dbReference>
<dbReference type="GO" id="GO:1990133">
    <property type="term" value="C:molybdopterin adenylyltransferase complex"/>
    <property type="evidence" value="ECO:0007669"/>
    <property type="project" value="TreeGrafter"/>
</dbReference>
<feature type="region of interest" description="Disordered" evidence="4">
    <location>
        <begin position="1"/>
        <end position="20"/>
    </location>
</feature>
<dbReference type="PANTHER" id="PTHR33359:SF1">
    <property type="entry name" value="MOLYBDOPTERIN SYNTHASE SULFUR CARRIER SUBUNIT"/>
    <property type="match status" value="1"/>
</dbReference>
<reference evidence="5" key="1">
    <citation type="journal article" date="2020" name="mSystems">
        <title>Genome- and Community-Level Interaction Insights into Carbon Utilization and Element Cycling Functions of Hydrothermarchaeota in Hydrothermal Sediment.</title>
        <authorList>
            <person name="Zhou Z."/>
            <person name="Liu Y."/>
            <person name="Xu W."/>
            <person name="Pan J."/>
            <person name="Luo Z.H."/>
            <person name="Li M."/>
        </authorList>
    </citation>
    <scope>NUCLEOTIDE SEQUENCE [LARGE SCALE GENOMIC DNA]</scope>
    <source>
        <strain evidence="5">SpSt-508</strain>
    </source>
</reference>
<gene>
    <name evidence="5" type="ORF">ENS64_08825</name>
</gene>
<dbReference type="CDD" id="cd00754">
    <property type="entry name" value="Ubl_MoaD"/>
    <property type="match status" value="1"/>
</dbReference>
<dbReference type="InterPro" id="IPR012675">
    <property type="entry name" value="Beta-grasp_dom_sf"/>
</dbReference>
<name>A0A7C4QN64_9PLAN</name>
<evidence type="ECO:0000256" key="1">
    <source>
        <dbReference type="ARBA" id="ARBA00022741"/>
    </source>
</evidence>
<dbReference type="GO" id="GO:0006777">
    <property type="term" value="P:Mo-molybdopterin cofactor biosynthetic process"/>
    <property type="evidence" value="ECO:0007669"/>
    <property type="project" value="InterPro"/>
</dbReference>
<sequence>MQQLSDANGANSGQAGGPSAETAGVELRFAGAAAPAISEPKVAVVVRLFARAKDLAGTDCLELELSAPLTVGDVRRALLKQLPALEPLAHSLLAAVDAEYANDDHLVPSRGEVAFFPPVSGG</sequence>
<dbReference type="Pfam" id="PF02597">
    <property type="entry name" value="ThiS"/>
    <property type="match status" value="1"/>
</dbReference>
<evidence type="ECO:0000256" key="3">
    <source>
        <dbReference type="ARBA" id="ARBA00024247"/>
    </source>
</evidence>
<proteinExistence type="inferred from homology"/>
<dbReference type="SUPFAM" id="SSF54285">
    <property type="entry name" value="MoaD/ThiS"/>
    <property type="match status" value="1"/>
</dbReference>
<dbReference type="Gene3D" id="3.10.20.30">
    <property type="match status" value="1"/>
</dbReference>
<accession>A0A7C4QN64</accession>
<dbReference type="InterPro" id="IPR044672">
    <property type="entry name" value="MOCS2A"/>
</dbReference>
<dbReference type="PANTHER" id="PTHR33359">
    <property type="entry name" value="MOLYBDOPTERIN SYNTHASE SULFUR CARRIER SUBUNIT"/>
    <property type="match status" value="1"/>
</dbReference>
<evidence type="ECO:0000256" key="4">
    <source>
        <dbReference type="SAM" id="MobiDB-lite"/>
    </source>
</evidence>
<keyword evidence="1" id="KW-0547">Nucleotide-binding</keyword>
<dbReference type="EMBL" id="DSVQ01000012">
    <property type="protein sequence ID" value="HGT39347.1"/>
    <property type="molecule type" value="Genomic_DNA"/>
</dbReference>
<comment type="caution">
    <text evidence="5">The sequence shown here is derived from an EMBL/GenBank/DDBJ whole genome shotgun (WGS) entry which is preliminary data.</text>
</comment>
<comment type="similarity">
    <text evidence="2">Belongs to the MoaD family.</text>
</comment>